<feature type="signal peptide" evidence="3">
    <location>
        <begin position="1"/>
        <end position="23"/>
    </location>
</feature>
<comment type="caution">
    <text evidence="5">The sequence shown here is derived from an EMBL/GenBank/DDBJ whole genome shotgun (WGS) entry which is preliminary data.</text>
</comment>
<evidence type="ECO:0000256" key="3">
    <source>
        <dbReference type="SAM" id="SignalP"/>
    </source>
</evidence>
<reference evidence="5 6" key="1">
    <citation type="journal article" date="2017" name="Curr. Biol.">
        <title>The Evolution of Venom by Co-option of Single-Copy Genes.</title>
        <authorList>
            <person name="Martinson E.O."/>
            <person name="Mrinalini"/>
            <person name="Kelkar Y.D."/>
            <person name="Chang C.H."/>
            <person name="Werren J.H."/>
        </authorList>
    </citation>
    <scope>NUCLEOTIDE SEQUENCE [LARGE SCALE GENOMIC DNA]</scope>
    <source>
        <strain evidence="5 6">Alberta</strain>
        <tissue evidence="5">Whole body</tissue>
    </source>
</reference>
<organism evidence="5 6">
    <name type="scientific">Trichomalopsis sarcophagae</name>
    <dbReference type="NCBI Taxonomy" id="543379"/>
    <lineage>
        <taxon>Eukaryota</taxon>
        <taxon>Metazoa</taxon>
        <taxon>Ecdysozoa</taxon>
        <taxon>Arthropoda</taxon>
        <taxon>Hexapoda</taxon>
        <taxon>Insecta</taxon>
        <taxon>Pterygota</taxon>
        <taxon>Neoptera</taxon>
        <taxon>Endopterygota</taxon>
        <taxon>Hymenoptera</taxon>
        <taxon>Apocrita</taxon>
        <taxon>Proctotrupomorpha</taxon>
        <taxon>Chalcidoidea</taxon>
        <taxon>Pteromalidae</taxon>
        <taxon>Pteromalinae</taxon>
        <taxon>Trichomalopsis</taxon>
    </lineage>
</organism>
<dbReference type="GO" id="GO:0005509">
    <property type="term" value="F:calcium ion binding"/>
    <property type="evidence" value="ECO:0007669"/>
    <property type="project" value="UniProtKB-UniRule"/>
</dbReference>
<evidence type="ECO:0000256" key="2">
    <source>
        <dbReference type="SAM" id="Phobius"/>
    </source>
</evidence>
<proteinExistence type="predicted"/>
<dbReference type="PROSITE" id="PS50268">
    <property type="entry name" value="CADHERIN_2"/>
    <property type="match status" value="1"/>
</dbReference>
<keyword evidence="6" id="KW-1185">Reference proteome</keyword>
<dbReference type="OrthoDB" id="6606209at2759"/>
<evidence type="ECO:0000259" key="4">
    <source>
        <dbReference type="PROSITE" id="PS50268"/>
    </source>
</evidence>
<evidence type="ECO:0000256" key="1">
    <source>
        <dbReference type="PROSITE-ProRule" id="PRU00043"/>
    </source>
</evidence>
<accession>A0A232FCC0</accession>
<sequence length="424" mass="48448">MKLLFGSFAALYIFTLLISGGHSEIDEKPNCVIFHENGEAFSDDDWDRGIEIDQIDDITPAGTIIKIFKTENIPYVYTSSVNGKYSYLRVRESEGKDEDEFYIKIDDGFSEYEEYETEEKMTLSIEFECSKDYTHRNIDIRIPIRDTNNHSPKFLKWAYKYKVPMPLPKNFVFDTINQIVARDVDLTNKAIDFAIKGHDKYNKAFLITGLEPTKEDKKNYPARFETSMTIDFEEDTAFILTATDSGEPRRTKASSINFVIDKANSFPRFSEPVYVADLTHLKYDKPDKILLRFLGDKNITLDRGYERPVNFSLTDLSEENKKHFEVTSSGPYVYIEINGLTDKFLNQVAISAVLTATKETARAHTAILVVLPEVSDKTEESTESVGKPSTEDDSANGYMVSTIILSLTSVGLLGYVIYFHLYRR</sequence>
<dbReference type="EMBL" id="NNAY01000427">
    <property type="protein sequence ID" value="OXU28474.1"/>
    <property type="molecule type" value="Genomic_DNA"/>
</dbReference>
<keyword evidence="2" id="KW-0472">Membrane</keyword>
<dbReference type="GO" id="GO:0007156">
    <property type="term" value="P:homophilic cell adhesion via plasma membrane adhesion molecules"/>
    <property type="evidence" value="ECO:0007669"/>
    <property type="project" value="InterPro"/>
</dbReference>
<evidence type="ECO:0000313" key="6">
    <source>
        <dbReference type="Proteomes" id="UP000215335"/>
    </source>
</evidence>
<keyword evidence="1" id="KW-0106">Calcium</keyword>
<name>A0A232FCC0_9HYME</name>
<feature type="chain" id="PRO_5012285633" description="Cadherin domain-containing protein" evidence="3">
    <location>
        <begin position="24"/>
        <end position="424"/>
    </location>
</feature>
<gene>
    <name evidence="5" type="ORF">TSAR_013354</name>
</gene>
<dbReference type="Proteomes" id="UP000215335">
    <property type="component" value="Unassembled WGS sequence"/>
</dbReference>
<feature type="transmembrane region" description="Helical" evidence="2">
    <location>
        <begin position="398"/>
        <end position="421"/>
    </location>
</feature>
<dbReference type="Gene3D" id="2.60.40.60">
    <property type="entry name" value="Cadherins"/>
    <property type="match status" value="1"/>
</dbReference>
<dbReference type="STRING" id="543379.A0A232FCC0"/>
<keyword evidence="2" id="KW-1133">Transmembrane helix</keyword>
<dbReference type="InterPro" id="IPR002126">
    <property type="entry name" value="Cadherin-like_dom"/>
</dbReference>
<dbReference type="AlphaFoldDB" id="A0A232FCC0"/>
<protein>
    <recommendedName>
        <fullName evidence="4">Cadherin domain-containing protein</fullName>
    </recommendedName>
</protein>
<dbReference type="GO" id="GO:0016020">
    <property type="term" value="C:membrane"/>
    <property type="evidence" value="ECO:0007669"/>
    <property type="project" value="InterPro"/>
</dbReference>
<keyword evidence="2" id="KW-0812">Transmembrane</keyword>
<keyword evidence="3" id="KW-0732">Signal</keyword>
<evidence type="ECO:0000313" key="5">
    <source>
        <dbReference type="EMBL" id="OXU28474.1"/>
    </source>
</evidence>
<feature type="domain" description="Cadherin" evidence="4">
    <location>
        <begin position="176"/>
        <end position="274"/>
    </location>
</feature>